<name>A0A8S5NGF3_9CAUD</name>
<sequence length="57" mass="6131">MPGCGAHIARLTVLWATCIATTSCALQKAIRAPILTIRHSLTLPAWSIMRGGLMRPC</sequence>
<accession>A0A8S5NGF3</accession>
<organism evidence="1">
    <name type="scientific">Myoviridae sp. ctzRR1</name>
    <dbReference type="NCBI Taxonomy" id="2826720"/>
    <lineage>
        <taxon>Viruses</taxon>
        <taxon>Duplodnaviria</taxon>
        <taxon>Heunggongvirae</taxon>
        <taxon>Uroviricota</taxon>
        <taxon>Caudoviricetes</taxon>
    </lineage>
</organism>
<dbReference type="EMBL" id="BK015166">
    <property type="protein sequence ID" value="DAD93774.1"/>
    <property type="molecule type" value="Genomic_DNA"/>
</dbReference>
<proteinExistence type="predicted"/>
<protein>
    <submittedName>
        <fullName evidence="1">Uncharacterized protein</fullName>
    </submittedName>
</protein>
<evidence type="ECO:0000313" key="1">
    <source>
        <dbReference type="EMBL" id="DAD93774.1"/>
    </source>
</evidence>
<reference evidence="1" key="1">
    <citation type="journal article" date="2021" name="Proc. Natl. Acad. Sci. U.S.A.">
        <title>A Catalog of Tens of Thousands of Viruses from Human Metagenomes Reveals Hidden Associations with Chronic Diseases.</title>
        <authorList>
            <person name="Tisza M.J."/>
            <person name="Buck C.B."/>
        </authorList>
    </citation>
    <scope>NUCLEOTIDE SEQUENCE</scope>
    <source>
        <strain evidence="1">CtzRR1</strain>
    </source>
</reference>